<protein>
    <submittedName>
        <fullName evidence="1">Uncharacterized protein</fullName>
    </submittedName>
</protein>
<gene>
    <name evidence="1" type="ORF">TUM4630_35240</name>
</gene>
<evidence type="ECO:0000313" key="2">
    <source>
        <dbReference type="Proteomes" id="UP000761574"/>
    </source>
</evidence>
<proteinExistence type="predicted"/>
<dbReference type="RefSeq" id="WP_119977528.1">
    <property type="nucleotide sequence ID" value="NZ_BPFB01000076.1"/>
</dbReference>
<dbReference type="EMBL" id="BPFB01000076">
    <property type="protein sequence ID" value="GIU02820.1"/>
    <property type="molecule type" value="Genomic_DNA"/>
</dbReference>
<organism evidence="1 2">
    <name type="scientific">Shewanella algidipiscicola</name>
    <dbReference type="NCBI Taxonomy" id="614070"/>
    <lineage>
        <taxon>Bacteria</taxon>
        <taxon>Pseudomonadati</taxon>
        <taxon>Pseudomonadota</taxon>
        <taxon>Gammaproteobacteria</taxon>
        <taxon>Alteromonadales</taxon>
        <taxon>Shewanellaceae</taxon>
        <taxon>Shewanella</taxon>
    </lineage>
</organism>
<dbReference type="Proteomes" id="UP000761574">
    <property type="component" value="Unassembled WGS sequence"/>
</dbReference>
<sequence>MLYQQFEQAISLVKKPEQNPKSLQEVIEKIVCEMTKNGASGSTLKLFKYLFLRTRRNSNISFFSDSVFHSLKADFQRDPSDFTLMFVYSLAIFERDSNSYLLEKLLFSAWKNKAVVEEVLRELKVYG</sequence>
<comment type="caution">
    <text evidence="1">The sequence shown here is derived from an EMBL/GenBank/DDBJ whole genome shotgun (WGS) entry which is preliminary data.</text>
</comment>
<evidence type="ECO:0000313" key="1">
    <source>
        <dbReference type="EMBL" id="GIU02820.1"/>
    </source>
</evidence>
<accession>A0ABQ4NTC3</accession>
<keyword evidence="2" id="KW-1185">Reference proteome</keyword>
<reference evidence="1 2" key="1">
    <citation type="submission" date="2021-05" db="EMBL/GenBank/DDBJ databases">
        <title>Molecular characterization for Shewanella algae harboring chromosomal blaOXA-55-like strains isolated from clinical and environment sample.</title>
        <authorList>
            <person name="Ohama Y."/>
            <person name="Aoki K."/>
            <person name="Harada S."/>
            <person name="Moriya K."/>
            <person name="Ishii Y."/>
            <person name="Tateda K."/>
        </authorList>
    </citation>
    <scope>NUCLEOTIDE SEQUENCE [LARGE SCALE GENOMIC DNA]</scope>
    <source>
        <strain evidence="1 2">LMG 23746</strain>
    </source>
</reference>
<name>A0ABQ4NTC3_9GAMM</name>